<evidence type="ECO:0000256" key="8">
    <source>
        <dbReference type="ARBA" id="ARBA00022884"/>
    </source>
</evidence>
<evidence type="ECO:0000313" key="13">
    <source>
        <dbReference type="Proteomes" id="UP000277204"/>
    </source>
</evidence>
<evidence type="ECO:0000256" key="5">
    <source>
        <dbReference type="ARBA" id="ARBA00022723"/>
    </source>
</evidence>
<evidence type="ECO:0000313" key="12">
    <source>
        <dbReference type="EMBL" id="VDO59746.1"/>
    </source>
</evidence>
<evidence type="ECO:0000256" key="4">
    <source>
        <dbReference type="ARBA" id="ARBA00022722"/>
    </source>
</evidence>
<dbReference type="Pfam" id="PF09412">
    <property type="entry name" value="XendoU"/>
    <property type="match status" value="1"/>
</dbReference>
<comment type="subunit">
    <text evidence="3 11">Monomer.</text>
</comment>
<dbReference type="InterPro" id="IPR039787">
    <property type="entry name" value="ENDOU"/>
</dbReference>
<keyword evidence="6 11" id="KW-0255">Endonuclease</keyword>
<dbReference type="InterPro" id="IPR037227">
    <property type="entry name" value="EndoU-like"/>
</dbReference>
<evidence type="ECO:0000256" key="7">
    <source>
        <dbReference type="ARBA" id="ARBA00022801"/>
    </source>
</evidence>
<comment type="similarity">
    <text evidence="2 11">Belongs to the ENDOU family.</text>
</comment>
<evidence type="ECO:0000256" key="3">
    <source>
        <dbReference type="ARBA" id="ARBA00011245"/>
    </source>
</evidence>
<dbReference type="PANTHER" id="PTHR12439">
    <property type="entry name" value="PLACENTAL PROTEIN 11-RELATED"/>
    <property type="match status" value="1"/>
</dbReference>
<name>A0A183LJP1_9TREM</name>
<keyword evidence="9 11" id="KW-0464">Manganese</keyword>
<dbReference type="CDD" id="cd21159">
    <property type="entry name" value="XendoU"/>
    <property type="match status" value="1"/>
</dbReference>
<dbReference type="GO" id="GO:0016829">
    <property type="term" value="F:lyase activity"/>
    <property type="evidence" value="ECO:0007669"/>
    <property type="project" value="UniProtKB-KW"/>
</dbReference>
<dbReference type="AlphaFoldDB" id="A0A183LJP1"/>
<dbReference type="GO" id="GO:0016787">
    <property type="term" value="F:hydrolase activity"/>
    <property type="evidence" value="ECO:0007669"/>
    <property type="project" value="UniProtKB-KW"/>
</dbReference>
<keyword evidence="5 11" id="KW-0479">Metal-binding</keyword>
<comment type="catalytic activity">
    <reaction evidence="11">
        <text>ribonucleotidyl-uridine-RNA = a 5'-end dephospho-uridine-RNA + a 3'-end 2',3'-cyclophospho-ribonucleotide-RNA</text>
        <dbReference type="Rhea" id="RHEA:67792"/>
        <dbReference type="Rhea" id="RHEA-COMP:10464"/>
        <dbReference type="Rhea" id="RHEA-COMP:17354"/>
        <dbReference type="Rhea" id="RHEA-COMP:17356"/>
        <dbReference type="ChEBI" id="CHEBI:83064"/>
        <dbReference type="ChEBI" id="CHEBI:173117"/>
        <dbReference type="ChEBI" id="CHEBI:173224"/>
    </reaction>
</comment>
<proteinExistence type="inferred from homology"/>
<keyword evidence="10" id="KW-0456">Lyase</keyword>
<keyword evidence="13" id="KW-1185">Reference proteome</keyword>
<dbReference type="EC" id="4.6.1.-" evidence="11"/>
<evidence type="ECO:0000256" key="2">
    <source>
        <dbReference type="ARBA" id="ARBA00010168"/>
    </source>
</evidence>
<keyword evidence="4 11" id="KW-0540">Nuclease</keyword>
<protein>
    <recommendedName>
        <fullName evidence="11">Uridylate-specific endoribonuclease</fullName>
        <ecNumber evidence="11">4.6.1.-</ecNumber>
    </recommendedName>
</protein>
<dbReference type="PROSITE" id="PS51959">
    <property type="entry name" value="ENDOU"/>
    <property type="match status" value="1"/>
</dbReference>
<keyword evidence="7 11" id="KW-0378">Hydrolase</keyword>
<evidence type="ECO:0000256" key="6">
    <source>
        <dbReference type="ARBA" id="ARBA00022759"/>
    </source>
</evidence>
<reference evidence="12 13" key="1">
    <citation type="submission" date="2018-11" db="EMBL/GenBank/DDBJ databases">
        <authorList>
            <consortium name="Pathogen Informatics"/>
        </authorList>
    </citation>
    <scope>NUCLEOTIDE SEQUENCE [LARGE SCALE GENOMIC DNA]</scope>
    <source>
        <strain evidence="12 13">Zambia</strain>
    </source>
</reference>
<gene>
    <name evidence="12" type="ORF">SMRZ_LOCUS4016</name>
</gene>
<dbReference type="Proteomes" id="UP000277204">
    <property type="component" value="Unassembled WGS sequence"/>
</dbReference>
<dbReference type="GO" id="GO:0004521">
    <property type="term" value="F:RNA endonuclease activity"/>
    <property type="evidence" value="ECO:0007669"/>
    <property type="project" value="UniProtKB-UniRule"/>
</dbReference>
<evidence type="ECO:0000256" key="1">
    <source>
        <dbReference type="ARBA" id="ARBA00001936"/>
    </source>
</evidence>
<dbReference type="GO" id="GO:0046872">
    <property type="term" value="F:metal ion binding"/>
    <property type="evidence" value="ECO:0007669"/>
    <property type="project" value="UniProtKB-UniRule"/>
</dbReference>
<evidence type="ECO:0000256" key="9">
    <source>
        <dbReference type="ARBA" id="ARBA00023211"/>
    </source>
</evidence>
<dbReference type="PANTHER" id="PTHR12439:SF11">
    <property type="entry name" value="URIDYLATE-SPECIFIC ENDORIBONUCLEASE"/>
    <property type="match status" value="1"/>
</dbReference>
<sequence length="303" mass="34925">MVMLISSIVGGPTSIGSPPERFVDANMVDLVLRGVIRYSVKEDKELSRFFTDLYNADVNAVENGKDYRLNLQGKLARGMDSVDLASKPLFEFVNEEILGKRPTFAKFIALLDNYNPQVGVTEIVTEQQQKEEDDFINELLKTEVMKMTYNFLMERRKLSGDIKNFGKFLKDLWFKRYKRRSPKDSSAFEHVFVGEHKNFDVLGLHNWIQFYSKEKKNQLNFFGWTRRFCKDQLITVTYVNENKYKKPIGSVFVGSSPEFDIAVYTVAFTLHPTSVFEVNISGCKIRITCHELSPSEMGTCYMG</sequence>
<dbReference type="EMBL" id="UZAI01001229">
    <property type="protein sequence ID" value="VDO59746.1"/>
    <property type="molecule type" value="Genomic_DNA"/>
</dbReference>
<dbReference type="GO" id="GO:0003723">
    <property type="term" value="F:RNA binding"/>
    <property type="evidence" value="ECO:0007669"/>
    <property type="project" value="UniProtKB-UniRule"/>
</dbReference>
<evidence type="ECO:0000256" key="10">
    <source>
        <dbReference type="ARBA" id="ARBA00023239"/>
    </source>
</evidence>
<dbReference type="SUPFAM" id="SSF142877">
    <property type="entry name" value="EndoU-like"/>
    <property type="match status" value="1"/>
</dbReference>
<accession>A0A183LJP1</accession>
<evidence type="ECO:0000256" key="11">
    <source>
        <dbReference type="RuleBase" id="RU367085"/>
    </source>
</evidence>
<organism evidence="12 13">
    <name type="scientific">Schistosoma margrebowiei</name>
    <dbReference type="NCBI Taxonomy" id="48269"/>
    <lineage>
        <taxon>Eukaryota</taxon>
        <taxon>Metazoa</taxon>
        <taxon>Spiralia</taxon>
        <taxon>Lophotrochozoa</taxon>
        <taxon>Platyhelminthes</taxon>
        <taxon>Trematoda</taxon>
        <taxon>Digenea</taxon>
        <taxon>Strigeidida</taxon>
        <taxon>Schistosomatoidea</taxon>
        <taxon>Schistosomatidae</taxon>
        <taxon>Schistosoma</taxon>
    </lineage>
</organism>
<comment type="cofactor">
    <cofactor evidence="1 11">
        <name>Mn(2+)</name>
        <dbReference type="ChEBI" id="CHEBI:29035"/>
    </cofactor>
</comment>
<keyword evidence="8 11" id="KW-0694">RNA-binding</keyword>
<dbReference type="InterPro" id="IPR018998">
    <property type="entry name" value="EndoU_C"/>
</dbReference>